<evidence type="ECO:0000256" key="5">
    <source>
        <dbReference type="ARBA" id="ARBA00022679"/>
    </source>
</evidence>
<keyword evidence="12" id="KW-0472">Membrane</keyword>
<keyword evidence="9" id="KW-0902">Two-component regulatory system</keyword>
<gene>
    <name evidence="15" type="primary">mtrB</name>
    <name evidence="15" type="ORF">GCM10009533_69320</name>
</gene>
<evidence type="ECO:0000259" key="14">
    <source>
        <dbReference type="PROSITE" id="PS50885"/>
    </source>
</evidence>
<evidence type="ECO:0000256" key="12">
    <source>
        <dbReference type="SAM" id="Phobius"/>
    </source>
</evidence>
<dbReference type="CDD" id="cd00082">
    <property type="entry name" value="HisKA"/>
    <property type="match status" value="1"/>
</dbReference>
<evidence type="ECO:0000256" key="9">
    <source>
        <dbReference type="ARBA" id="ARBA00023012"/>
    </source>
</evidence>
<proteinExistence type="predicted"/>
<dbReference type="PROSITE" id="PS50109">
    <property type="entry name" value="HIS_KIN"/>
    <property type="match status" value="1"/>
</dbReference>
<evidence type="ECO:0000256" key="11">
    <source>
        <dbReference type="SAM" id="MobiDB-lite"/>
    </source>
</evidence>
<dbReference type="Pfam" id="PF00672">
    <property type="entry name" value="HAMP"/>
    <property type="match status" value="1"/>
</dbReference>
<evidence type="ECO:0000259" key="13">
    <source>
        <dbReference type="PROSITE" id="PS50109"/>
    </source>
</evidence>
<dbReference type="Pfam" id="PF00512">
    <property type="entry name" value="HisKA"/>
    <property type="match status" value="1"/>
</dbReference>
<dbReference type="InterPro" id="IPR003660">
    <property type="entry name" value="HAMP_dom"/>
</dbReference>
<feature type="region of interest" description="Disordered" evidence="11">
    <location>
        <begin position="507"/>
        <end position="587"/>
    </location>
</feature>
<keyword evidence="7 15" id="KW-0418">Kinase</keyword>
<dbReference type="SUPFAM" id="SSF158472">
    <property type="entry name" value="HAMP domain-like"/>
    <property type="match status" value="1"/>
</dbReference>
<evidence type="ECO:0000256" key="6">
    <source>
        <dbReference type="ARBA" id="ARBA00022692"/>
    </source>
</evidence>
<evidence type="ECO:0000313" key="15">
    <source>
        <dbReference type="EMBL" id="GAA0563016.1"/>
    </source>
</evidence>
<feature type="compositionally biased region" description="Low complexity" evidence="11">
    <location>
        <begin position="547"/>
        <end position="557"/>
    </location>
</feature>
<dbReference type="InterPro" id="IPR003661">
    <property type="entry name" value="HisK_dim/P_dom"/>
</dbReference>
<evidence type="ECO:0000256" key="7">
    <source>
        <dbReference type="ARBA" id="ARBA00022777"/>
    </source>
</evidence>
<dbReference type="PANTHER" id="PTHR43711">
    <property type="entry name" value="TWO-COMPONENT HISTIDINE KINASE"/>
    <property type="match status" value="1"/>
</dbReference>
<dbReference type="InterPro" id="IPR047669">
    <property type="entry name" value="MtrAB_MtrB"/>
</dbReference>
<dbReference type="InterPro" id="IPR005467">
    <property type="entry name" value="His_kinase_dom"/>
</dbReference>
<dbReference type="Gene3D" id="6.10.340.10">
    <property type="match status" value="1"/>
</dbReference>
<dbReference type="Proteomes" id="UP001500729">
    <property type="component" value="Unassembled WGS sequence"/>
</dbReference>
<dbReference type="PROSITE" id="PS50885">
    <property type="entry name" value="HAMP"/>
    <property type="match status" value="1"/>
</dbReference>
<dbReference type="EC" id="2.7.13.3" evidence="3"/>
<organism evidence="15 16">
    <name type="scientific">Saccharopolyspora erythraea</name>
    <name type="common">Streptomyces erythraeus</name>
    <dbReference type="NCBI Taxonomy" id="1836"/>
    <lineage>
        <taxon>Bacteria</taxon>
        <taxon>Bacillati</taxon>
        <taxon>Actinomycetota</taxon>
        <taxon>Actinomycetes</taxon>
        <taxon>Pseudonocardiales</taxon>
        <taxon>Pseudonocardiaceae</taxon>
        <taxon>Saccharopolyspora</taxon>
    </lineage>
</organism>
<sequence>MLAGTVGVSAWALRSRTARRLAARARHEFRQRWHGFERMWRRSMQLRVVVSTLALSSAVVFALGMLLQTQIAYQIVEAKKSAAIAQLEYSLPILERELTAVDPNSERVSEQLEAALNRLTTTVSGQSTNETVKSAFDPVLIDGHAPTGDYQPSAGPVRDVPMQLRRFVERGQLTTMITTVPRRYERVTMLAVGTPVGSSTRPLQVYLLFPLTAEQQTLALVQSTLFLGGSVLLVLLGAITNLVTRQVVRPVRQAAQIAERLANGDLDKRMRVIGEDDVSRLAESFNEMADSLKQQIKQLEEFGQLQRRFTSDVSHELRTPLTTVRMAADVLHASREQFPPGLSRSTELLVDELDRFESLLADLLEISRLDAGVAELAAEPLDIPEIVRRTVESLRPIAVSSGVELRLDLPSEEVTIVADARRVERIVRNLVANAIDHAEGGPVEVRFASNERAVAVIVRDYGVGLRPGEAELVFTRFWRADPSRDRKTGGTGLGLSISSEDARLHGGSLEAWGEPGEGSSFRLTLPRAPGEEIDSSPLSMPDSRRIAAPGALLAGAPDLPPDGDGEGEPEPRDQGPARLSEVWEESK</sequence>
<evidence type="ECO:0000256" key="2">
    <source>
        <dbReference type="ARBA" id="ARBA00004236"/>
    </source>
</evidence>
<evidence type="ECO:0000256" key="3">
    <source>
        <dbReference type="ARBA" id="ARBA00012438"/>
    </source>
</evidence>
<dbReference type="PRINTS" id="PR00344">
    <property type="entry name" value="BCTRLSENSOR"/>
</dbReference>
<dbReference type="InterPro" id="IPR004358">
    <property type="entry name" value="Sig_transdc_His_kin-like_C"/>
</dbReference>
<name>A0ABP3P9J6_SACER</name>
<dbReference type="EMBL" id="BAAAGS010000101">
    <property type="protein sequence ID" value="GAA0563016.1"/>
    <property type="molecule type" value="Genomic_DNA"/>
</dbReference>
<feature type="domain" description="Histidine kinase" evidence="13">
    <location>
        <begin position="312"/>
        <end position="529"/>
    </location>
</feature>
<dbReference type="InterPro" id="IPR050736">
    <property type="entry name" value="Sensor_HK_Regulatory"/>
</dbReference>
<dbReference type="InterPro" id="IPR003594">
    <property type="entry name" value="HATPase_dom"/>
</dbReference>
<keyword evidence="5" id="KW-0808">Transferase</keyword>
<reference evidence="16" key="1">
    <citation type="journal article" date="2019" name="Int. J. Syst. Evol. Microbiol.">
        <title>The Global Catalogue of Microorganisms (GCM) 10K type strain sequencing project: providing services to taxonomists for standard genome sequencing and annotation.</title>
        <authorList>
            <consortium name="The Broad Institute Genomics Platform"/>
            <consortium name="The Broad Institute Genome Sequencing Center for Infectious Disease"/>
            <person name="Wu L."/>
            <person name="Ma J."/>
        </authorList>
    </citation>
    <scope>NUCLEOTIDE SEQUENCE [LARGE SCALE GENOMIC DNA]</scope>
    <source>
        <strain evidence="16">JCM 10303</strain>
    </source>
</reference>
<evidence type="ECO:0000256" key="1">
    <source>
        <dbReference type="ARBA" id="ARBA00000085"/>
    </source>
</evidence>
<dbReference type="GO" id="GO:0016301">
    <property type="term" value="F:kinase activity"/>
    <property type="evidence" value="ECO:0007669"/>
    <property type="project" value="UniProtKB-KW"/>
</dbReference>
<feature type="domain" description="HAMP" evidence="14">
    <location>
        <begin position="245"/>
        <end position="297"/>
    </location>
</feature>
<comment type="caution">
    <text evidence="15">The sequence shown here is derived from an EMBL/GenBank/DDBJ whole genome shotgun (WGS) entry which is preliminary data.</text>
</comment>
<dbReference type="SMART" id="SM00387">
    <property type="entry name" value="HATPase_c"/>
    <property type="match status" value="1"/>
</dbReference>
<dbReference type="NCBIfam" id="NF040691">
    <property type="entry name" value="MtrAB_MtrB"/>
    <property type="match status" value="1"/>
</dbReference>
<dbReference type="PANTHER" id="PTHR43711:SF1">
    <property type="entry name" value="HISTIDINE KINASE 1"/>
    <property type="match status" value="1"/>
</dbReference>
<evidence type="ECO:0000256" key="8">
    <source>
        <dbReference type="ARBA" id="ARBA00022989"/>
    </source>
</evidence>
<dbReference type="InterPro" id="IPR036890">
    <property type="entry name" value="HATPase_C_sf"/>
</dbReference>
<evidence type="ECO:0000256" key="4">
    <source>
        <dbReference type="ARBA" id="ARBA00022553"/>
    </source>
</evidence>
<evidence type="ECO:0000313" key="16">
    <source>
        <dbReference type="Proteomes" id="UP001500729"/>
    </source>
</evidence>
<dbReference type="SMART" id="SM00388">
    <property type="entry name" value="HisKA"/>
    <property type="match status" value="1"/>
</dbReference>
<keyword evidence="6 12" id="KW-0812">Transmembrane</keyword>
<comment type="catalytic activity">
    <reaction evidence="1">
        <text>ATP + protein L-histidine = ADP + protein N-phospho-L-histidine.</text>
        <dbReference type="EC" id="2.7.13.3"/>
    </reaction>
</comment>
<keyword evidence="4" id="KW-0597">Phosphoprotein</keyword>
<dbReference type="SMART" id="SM00304">
    <property type="entry name" value="HAMP"/>
    <property type="match status" value="1"/>
</dbReference>
<keyword evidence="8 12" id="KW-1133">Transmembrane helix</keyword>
<dbReference type="Pfam" id="PF02518">
    <property type="entry name" value="HATPase_c"/>
    <property type="match status" value="1"/>
</dbReference>
<dbReference type="InterPro" id="IPR036097">
    <property type="entry name" value="HisK_dim/P_sf"/>
</dbReference>
<comment type="subcellular location">
    <subcellularLocation>
        <location evidence="2">Cell membrane</location>
    </subcellularLocation>
</comment>
<dbReference type="Gene3D" id="1.10.287.130">
    <property type="match status" value="1"/>
</dbReference>
<dbReference type="SUPFAM" id="SSF47384">
    <property type="entry name" value="Homodimeric domain of signal transducing histidine kinase"/>
    <property type="match status" value="1"/>
</dbReference>
<feature type="transmembrane region" description="Helical" evidence="12">
    <location>
        <begin position="46"/>
        <end position="67"/>
    </location>
</feature>
<dbReference type="SUPFAM" id="SSF55874">
    <property type="entry name" value="ATPase domain of HSP90 chaperone/DNA topoisomerase II/histidine kinase"/>
    <property type="match status" value="1"/>
</dbReference>
<keyword evidence="16" id="KW-1185">Reference proteome</keyword>
<dbReference type="Gene3D" id="3.30.565.10">
    <property type="entry name" value="Histidine kinase-like ATPase, C-terminal domain"/>
    <property type="match status" value="1"/>
</dbReference>
<dbReference type="CDD" id="cd06225">
    <property type="entry name" value="HAMP"/>
    <property type="match status" value="1"/>
</dbReference>
<dbReference type="CDD" id="cd00075">
    <property type="entry name" value="HATPase"/>
    <property type="match status" value="1"/>
</dbReference>
<evidence type="ECO:0000256" key="10">
    <source>
        <dbReference type="ARBA" id="ARBA00035305"/>
    </source>
</evidence>
<protein>
    <recommendedName>
        <fullName evidence="10">Sensor histidine kinase MtrB</fullName>
        <ecNumber evidence="3">2.7.13.3</ecNumber>
    </recommendedName>
</protein>
<accession>A0ABP3P9J6</accession>